<name>A0AA39M1S4_9BILA</name>
<evidence type="ECO:0000259" key="10">
    <source>
        <dbReference type="PROSITE" id="PS51194"/>
    </source>
</evidence>
<feature type="domain" description="Helicase ATP-binding" evidence="9">
    <location>
        <begin position="92"/>
        <end position="272"/>
    </location>
</feature>
<dbReference type="EC" id="3.6.4.13" evidence="6"/>
<organism evidence="11 12">
    <name type="scientific">Steinernema hermaphroditum</name>
    <dbReference type="NCBI Taxonomy" id="289476"/>
    <lineage>
        <taxon>Eukaryota</taxon>
        <taxon>Metazoa</taxon>
        <taxon>Ecdysozoa</taxon>
        <taxon>Nematoda</taxon>
        <taxon>Chromadorea</taxon>
        <taxon>Rhabditida</taxon>
        <taxon>Tylenchina</taxon>
        <taxon>Panagrolaimomorpha</taxon>
        <taxon>Strongyloidoidea</taxon>
        <taxon>Steinernematidae</taxon>
        <taxon>Steinernema</taxon>
    </lineage>
</organism>
<keyword evidence="5 6" id="KW-0694">RNA-binding</keyword>
<keyword evidence="2 6" id="KW-0378">Hydrolase</keyword>
<dbReference type="CDD" id="cd18787">
    <property type="entry name" value="SF2_C_DEAD"/>
    <property type="match status" value="1"/>
</dbReference>
<dbReference type="SMART" id="SM00487">
    <property type="entry name" value="DEXDc"/>
    <property type="match status" value="1"/>
</dbReference>
<dbReference type="AlphaFoldDB" id="A0AA39M1S4"/>
<dbReference type="GO" id="GO:0005524">
    <property type="term" value="F:ATP binding"/>
    <property type="evidence" value="ECO:0007669"/>
    <property type="project" value="UniProtKB-UniRule"/>
</dbReference>
<reference evidence="11" key="1">
    <citation type="submission" date="2023-06" db="EMBL/GenBank/DDBJ databases">
        <title>Genomic analysis of the entomopathogenic nematode Steinernema hermaphroditum.</title>
        <authorList>
            <person name="Schwarz E.M."/>
            <person name="Heppert J.K."/>
            <person name="Baniya A."/>
            <person name="Schwartz H.T."/>
            <person name="Tan C.-H."/>
            <person name="Antoshechkin I."/>
            <person name="Sternberg P.W."/>
            <person name="Goodrich-Blair H."/>
            <person name="Dillman A.R."/>
        </authorList>
    </citation>
    <scope>NUCLEOTIDE SEQUENCE</scope>
    <source>
        <strain evidence="11">PS9179</strain>
        <tissue evidence="11">Whole animal</tissue>
    </source>
</reference>
<feature type="region of interest" description="Disordered" evidence="7">
    <location>
        <begin position="569"/>
        <end position="647"/>
    </location>
</feature>
<dbReference type="Pfam" id="PF13959">
    <property type="entry name" value="CTE_SPB4"/>
    <property type="match status" value="1"/>
</dbReference>
<dbReference type="InterPro" id="IPR014001">
    <property type="entry name" value="Helicase_ATP-bd"/>
</dbReference>
<dbReference type="Pfam" id="PF00270">
    <property type="entry name" value="DEAD"/>
    <property type="match status" value="1"/>
</dbReference>
<proteinExistence type="inferred from homology"/>
<dbReference type="PANTHER" id="PTHR24031">
    <property type="entry name" value="RNA HELICASE"/>
    <property type="match status" value="1"/>
</dbReference>
<dbReference type="PROSITE" id="PS51194">
    <property type="entry name" value="HELICASE_CTER"/>
    <property type="match status" value="1"/>
</dbReference>
<dbReference type="SMART" id="SM01178">
    <property type="entry name" value="DUF4217"/>
    <property type="match status" value="1"/>
</dbReference>
<dbReference type="InterPro" id="IPR025313">
    <property type="entry name" value="SPB4-like_CTE"/>
</dbReference>
<evidence type="ECO:0000256" key="6">
    <source>
        <dbReference type="RuleBase" id="RU365068"/>
    </source>
</evidence>
<evidence type="ECO:0000259" key="9">
    <source>
        <dbReference type="PROSITE" id="PS51192"/>
    </source>
</evidence>
<evidence type="ECO:0000256" key="8">
    <source>
        <dbReference type="SAM" id="Phobius"/>
    </source>
</evidence>
<comment type="function">
    <text evidence="6">RNA helicase.</text>
</comment>
<comment type="caution">
    <text evidence="11">The sequence shown here is derived from an EMBL/GenBank/DDBJ whole genome shotgun (WGS) entry which is preliminary data.</text>
</comment>
<keyword evidence="4 6" id="KW-0067">ATP-binding</keyword>
<protein>
    <recommendedName>
        <fullName evidence="6">ATP-dependent RNA helicase</fullName>
        <ecNumber evidence="6">3.6.4.13</ecNumber>
    </recommendedName>
</protein>
<dbReference type="CDD" id="cd17960">
    <property type="entry name" value="DEADc_DDX55"/>
    <property type="match status" value="1"/>
</dbReference>
<feature type="compositionally biased region" description="Acidic residues" evidence="7">
    <location>
        <begin position="570"/>
        <end position="584"/>
    </location>
</feature>
<dbReference type="Gene3D" id="3.40.50.300">
    <property type="entry name" value="P-loop containing nucleotide triphosphate hydrolases"/>
    <property type="match status" value="2"/>
</dbReference>
<keyword evidence="8" id="KW-1133">Transmembrane helix</keyword>
<dbReference type="SMART" id="SM00490">
    <property type="entry name" value="HELICc"/>
    <property type="match status" value="1"/>
</dbReference>
<comment type="domain">
    <text evidence="6">The Q motif is unique to and characteristic of the DEAD box family of RNA helicases and controls ATP binding and hydrolysis.</text>
</comment>
<evidence type="ECO:0000256" key="7">
    <source>
        <dbReference type="SAM" id="MobiDB-lite"/>
    </source>
</evidence>
<dbReference type="GO" id="GO:0016787">
    <property type="term" value="F:hydrolase activity"/>
    <property type="evidence" value="ECO:0007669"/>
    <property type="project" value="UniProtKB-KW"/>
</dbReference>
<evidence type="ECO:0000256" key="5">
    <source>
        <dbReference type="ARBA" id="ARBA00022884"/>
    </source>
</evidence>
<evidence type="ECO:0000256" key="4">
    <source>
        <dbReference type="ARBA" id="ARBA00022840"/>
    </source>
</evidence>
<evidence type="ECO:0000313" key="12">
    <source>
        <dbReference type="Proteomes" id="UP001175271"/>
    </source>
</evidence>
<dbReference type="InterPro" id="IPR011545">
    <property type="entry name" value="DEAD/DEAH_box_helicase_dom"/>
</dbReference>
<comment type="similarity">
    <text evidence="6">Belongs to the DEAD box helicase family.</text>
</comment>
<dbReference type="InterPro" id="IPR027417">
    <property type="entry name" value="P-loop_NTPase"/>
</dbReference>
<keyword evidence="8" id="KW-0472">Membrane</keyword>
<keyword evidence="12" id="KW-1185">Reference proteome</keyword>
<evidence type="ECO:0000256" key="2">
    <source>
        <dbReference type="ARBA" id="ARBA00022801"/>
    </source>
</evidence>
<dbReference type="GO" id="GO:0003723">
    <property type="term" value="F:RNA binding"/>
    <property type="evidence" value="ECO:0007669"/>
    <property type="project" value="UniProtKB-UniRule"/>
</dbReference>
<evidence type="ECO:0000256" key="3">
    <source>
        <dbReference type="ARBA" id="ARBA00022806"/>
    </source>
</evidence>
<dbReference type="InterPro" id="IPR001650">
    <property type="entry name" value="Helicase_C-like"/>
</dbReference>
<feature type="transmembrane region" description="Helical" evidence="8">
    <location>
        <begin position="56"/>
        <end position="75"/>
    </location>
</feature>
<dbReference type="PROSITE" id="PS51192">
    <property type="entry name" value="HELICASE_ATP_BIND_1"/>
    <property type="match status" value="1"/>
</dbReference>
<feature type="domain" description="Helicase C-terminal" evidence="10">
    <location>
        <begin position="314"/>
        <end position="468"/>
    </location>
</feature>
<keyword evidence="1 6" id="KW-0547">Nucleotide-binding</keyword>
<evidence type="ECO:0000313" key="11">
    <source>
        <dbReference type="EMBL" id="KAK0417677.1"/>
    </source>
</evidence>
<dbReference type="SUPFAM" id="SSF52540">
    <property type="entry name" value="P-loop containing nucleoside triphosphate hydrolases"/>
    <property type="match status" value="1"/>
</dbReference>
<dbReference type="Pfam" id="PF00271">
    <property type="entry name" value="Helicase_C"/>
    <property type="match status" value="1"/>
</dbReference>
<gene>
    <name evidence="11" type="ORF">QR680_013145</name>
</gene>
<dbReference type="GO" id="GO:0003724">
    <property type="term" value="F:RNA helicase activity"/>
    <property type="evidence" value="ECO:0007669"/>
    <property type="project" value="UniProtKB-EC"/>
</dbReference>
<dbReference type="EMBL" id="JAUCMV010000002">
    <property type="protein sequence ID" value="KAK0417677.1"/>
    <property type="molecule type" value="Genomic_DNA"/>
</dbReference>
<accession>A0AA39M1S4</accession>
<feature type="compositionally biased region" description="Basic and acidic residues" evidence="7">
    <location>
        <begin position="614"/>
        <end position="629"/>
    </location>
</feature>
<dbReference type="Proteomes" id="UP001175271">
    <property type="component" value="Unassembled WGS sequence"/>
</dbReference>
<keyword evidence="3 6" id="KW-0347">Helicase</keyword>
<sequence length="647" mass="73714">MQYSPKSSRQGQWGDYYLSSGGRRNGKSKMSWYLEFIHQANQVIPTFNEIFDQETFYMFALFVVIASFVAAFILARCFGVKLREHDIQLISIKHFLAKKDVIVQAPTGSGKTIAYVLPTVQMLVSQKKTWTSNEIGALILLPTRELAQQVSQIVDAFAKPAGLAKFTMISGLKKIDEDIKNFKTHGGNILIATPGRLEAILGKFPDIKKQIKSLEVLVLDECDRFIDLGFQKSVTEILAVLPKQRRTGLFSATQAKEIEEMVKFGLRNPIHLKLTDTALKSSSATGKIEDGEEIPIAAPDSLTNYYAIVPADQKLSALVEFIRNKPDAKILVFFSSCACVEYFTNVLKHVLKKRNLFAIYGKKKFTREKQIESFRKTTKSVMFSTDVMARGIDIVDIDWVIQFDIPRQSSWFLHRSGRTARAGRQGESLLLLTPQQEAYVQFLENYEKVTLKKIKIPTVTALKAEDLRKKMIKLATNDRAYLLDGTRAFISFIKFYTKHDCKVVCSMKELDMVGHAHAYGLLRIPRLGETKDRDLSAFKRSDVDTSTIKFQDKAREKRRLEEREKKALELEAEATQGDEDEEQGDEAKEKPRKGKKRSAKEIKEEQAKKKRLNKEKAREHKELESDAKLLQKFKKGRLSKSELDNLV</sequence>
<comment type="catalytic activity">
    <reaction evidence="6">
        <text>ATP + H2O = ADP + phosphate + H(+)</text>
        <dbReference type="Rhea" id="RHEA:13065"/>
        <dbReference type="ChEBI" id="CHEBI:15377"/>
        <dbReference type="ChEBI" id="CHEBI:15378"/>
        <dbReference type="ChEBI" id="CHEBI:30616"/>
        <dbReference type="ChEBI" id="CHEBI:43474"/>
        <dbReference type="ChEBI" id="CHEBI:456216"/>
        <dbReference type="EC" id="3.6.4.13"/>
    </reaction>
</comment>
<keyword evidence="8" id="KW-0812">Transmembrane</keyword>
<evidence type="ECO:0000256" key="1">
    <source>
        <dbReference type="ARBA" id="ARBA00022741"/>
    </source>
</evidence>